<organism evidence="3 4">
    <name type="scientific">Treponema denticola</name>
    <dbReference type="NCBI Taxonomy" id="158"/>
    <lineage>
        <taxon>Bacteria</taxon>
        <taxon>Pseudomonadati</taxon>
        <taxon>Spirochaetota</taxon>
        <taxon>Spirochaetia</taxon>
        <taxon>Spirochaetales</taxon>
        <taxon>Treponemataceae</taxon>
        <taxon>Treponema</taxon>
    </lineage>
</organism>
<dbReference type="SUPFAM" id="SSF53383">
    <property type="entry name" value="PLP-dependent transferases"/>
    <property type="match status" value="1"/>
</dbReference>
<dbReference type="InterPro" id="IPR015424">
    <property type="entry name" value="PyrdxlP-dep_Trfase"/>
</dbReference>
<dbReference type="RefSeq" id="WP_253716374.1">
    <property type="nucleotide sequence ID" value="NZ_CP051522.1"/>
</dbReference>
<dbReference type="PANTHER" id="PTHR30244:SF34">
    <property type="entry name" value="DTDP-4-AMINO-4,6-DIDEOXYGALACTOSE TRANSAMINASE"/>
    <property type="match status" value="1"/>
</dbReference>
<dbReference type="GO" id="GO:0030170">
    <property type="term" value="F:pyridoxal phosphate binding"/>
    <property type="evidence" value="ECO:0007669"/>
    <property type="project" value="TreeGrafter"/>
</dbReference>
<evidence type="ECO:0000313" key="3">
    <source>
        <dbReference type="EMBL" id="UTC99867.1"/>
    </source>
</evidence>
<evidence type="ECO:0000256" key="2">
    <source>
        <dbReference type="RuleBase" id="RU004508"/>
    </source>
</evidence>
<dbReference type="InterPro" id="IPR015421">
    <property type="entry name" value="PyrdxlP-dep_Trfase_major"/>
</dbReference>
<evidence type="ECO:0000256" key="1">
    <source>
        <dbReference type="ARBA" id="ARBA00037999"/>
    </source>
</evidence>
<dbReference type="Gene3D" id="3.90.1150.10">
    <property type="entry name" value="Aspartate Aminotransferase, domain 1"/>
    <property type="match status" value="1"/>
</dbReference>
<dbReference type="GO" id="GO:0000271">
    <property type="term" value="P:polysaccharide biosynthetic process"/>
    <property type="evidence" value="ECO:0007669"/>
    <property type="project" value="TreeGrafter"/>
</dbReference>
<gene>
    <name evidence="3" type="ORF">E4N86_03775</name>
</gene>
<dbReference type="Proteomes" id="UP001056981">
    <property type="component" value="Chromosome"/>
</dbReference>
<dbReference type="Pfam" id="PF01041">
    <property type="entry name" value="DegT_DnrJ_EryC1"/>
    <property type="match status" value="1"/>
</dbReference>
<reference evidence="3" key="1">
    <citation type="submission" date="2020-04" db="EMBL/GenBank/DDBJ databases">
        <title>Comparative genomics of oral phylogroup-2 Treponema strains.</title>
        <authorList>
            <person name="Zeng H."/>
            <person name="Chan Y.K."/>
            <person name="Watt R.M."/>
        </authorList>
    </citation>
    <scope>NUCLEOTIDE SEQUENCE</scope>
    <source>
        <strain evidence="3">OMZ 905</strain>
    </source>
</reference>
<dbReference type="PANTHER" id="PTHR30244">
    <property type="entry name" value="TRANSAMINASE"/>
    <property type="match status" value="1"/>
</dbReference>
<protein>
    <submittedName>
        <fullName evidence="3">Aminotransferase class V-fold PLP-dependent enzyme</fullName>
    </submittedName>
</protein>
<dbReference type="AlphaFoldDB" id="A0A9Q9EWC7"/>
<dbReference type="InterPro" id="IPR000653">
    <property type="entry name" value="DegT/StrS_aminotransferase"/>
</dbReference>
<evidence type="ECO:0000313" key="4">
    <source>
        <dbReference type="Proteomes" id="UP001056981"/>
    </source>
</evidence>
<accession>A0A9Q9EWC7</accession>
<keyword evidence="3" id="KW-0032">Aminotransferase</keyword>
<proteinExistence type="inferred from homology"/>
<dbReference type="InterPro" id="IPR015422">
    <property type="entry name" value="PyrdxlP-dep_Trfase_small"/>
</dbReference>
<name>A0A9Q9EWC7_TREDN</name>
<keyword evidence="2" id="KW-0663">Pyridoxal phosphate</keyword>
<dbReference type="GO" id="GO:0008483">
    <property type="term" value="F:transaminase activity"/>
    <property type="evidence" value="ECO:0007669"/>
    <property type="project" value="UniProtKB-KW"/>
</dbReference>
<dbReference type="Gene3D" id="3.40.640.10">
    <property type="entry name" value="Type I PLP-dependent aspartate aminotransferase-like (Major domain)"/>
    <property type="match status" value="1"/>
</dbReference>
<dbReference type="PIRSF" id="PIRSF000390">
    <property type="entry name" value="PLP_StrS"/>
    <property type="match status" value="1"/>
</dbReference>
<dbReference type="EMBL" id="CP051635">
    <property type="protein sequence ID" value="UTC99867.1"/>
    <property type="molecule type" value="Genomic_DNA"/>
</dbReference>
<sequence length="360" mass="40736">MIPLFKPYMPEHILEDSEFKTLIYSRRLVNGSYKKLFTDALAEFIGNKNIILCSSFFDAQSIIINVLGLKAGDEVILSPLSCLRSSSPFVFYGLKVAWADIDPNTGTLDPKSVEKLITKHTKLIVHNQHLGYVGYIDEINAIGNKYGIPVLDDCLDGIGGIYKGKNIGNCGTDFTIASFDPVRLPNAVNGACIITEKKETYNECLAASDLYIDRTEFRLDTGEINPDYDITKTGLLSSFSEVHAYLGYKQMPDLKLLLSKRLKNALTWDKFFQNNKRLGATPIGNKDGTPNYWVYGFRTKTKEQIYSYFKLKNYEISGVHFPNHNYSIFSNKPVLSGVDEFYRIFLALPCGWWIENEKQS</sequence>
<comment type="similarity">
    <text evidence="1 2">Belongs to the DegT/DnrJ/EryC1 family.</text>
</comment>
<keyword evidence="3" id="KW-0808">Transferase</keyword>